<evidence type="ECO:0000256" key="3">
    <source>
        <dbReference type="ARBA" id="ARBA00023015"/>
    </source>
</evidence>
<sequence length="191" mass="21328">MHKHKAKILLVDDEELIRASLAMDLAEAGYSVAAAAGGEEALEMFRRGEFDLVITDLLMEGMDGLELLRGLRSEAPEVGVMILTGYGALPTAIEAIRLGADDYLLKPYQFEELQIRLDICLEKRALKKRIKAYEGILPVCSVCRKIRDDEGREPGSGPWLSMEKFLAQKAGLRSSHTYCPHCFEQVTKELE</sequence>
<dbReference type="AlphaFoldDB" id="D6Z2M9"/>
<feature type="modified residue" description="4-aspartylphosphate" evidence="6">
    <location>
        <position position="56"/>
    </location>
</feature>
<dbReference type="KEGG" id="dak:DaAHT2_1106"/>
<dbReference type="GO" id="GO:0000976">
    <property type="term" value="F:transcription cis-regulatory region binding"/>
    <property type="evidence" value="ECO:0007669"/>
    <property type="project" value="TreeGrafter"/>
</dbReference>
<keyword evidence="5" id="KW-0804">Transcription</keyword>
<dbReference type="Proteomes" id="UP000001508">
    <property type="component" value="Chromosome"/>
</dbReference>
<dbReference type="GO" id="GO:0032993">
    <property type="term" value="C:protein-DNA complex"/>
    <property type="evidence" value="ECO:0007669"/>
    <property type="project" value="TreeGrafter"/>
</dbReference>
<dbReference type="STRING" id="589865.DaAHT2_1106"/>
<dbReference type="InterPro" id="IPR001789">
    <property type="entry name" value="Sig_transdc_resp-reg_receiver"/>
</dbReference>
<dbReference type="EMBL" id="CP001940">
    <property type="protein sequence ID" value="ADH85804.1"/>
    <property type="molecule type" value="Genomic_DNA"/>
</dbReference>
<dbReference type="Pfam" id="PF00072">
    <property type="entry name" value="Response_reg"/>
    <property type="match status" value="1"/>
</dbReference>
<dbReference type="eggNOG" id="COG0745">
    <property type="taxonomic scope" value="Bacteria"/>
</dbReference>
<gene>
    <name evidence="8" type="ordered locus">DaAHT2_1106</name>
</gene>
<dbReference type="PANTHER" id="PTHR48111">
    <property type="entry name" value="REGULATOR OF RPOS"/>
    <property type="match status" value="1"/>
</dbReference>
<keyword evidence="1 6" id="KW-0597">Phosphoprotein</keyword>
<dbReference type="GO" id="GO:0005829">
    <property type="term" value="C:cytosol"/>
    <property type="evidence" value="ECO:0007669"/>
    <property type="project" value="TreeGrafter"/>
</dbReference>
<dbReference type="SUPFAM" id="SSF52172">
    <property type="entry name" value="CheY-like"/>
    <property type="match status" value="1"/>
</dbReference>
<evidence type="ECO:0000256" key="1">
    <source>
        <dbReference type="ARBA" id="ARBA00022553"/>
    </source>
</evidence>
<dbReference type="PANTHER" id="PTHR48111:SF1">
    <property type="entry name" value="TWO-COMPONENT RESPONSE REGULATOR ORR33"/>
    <property type="match status" value="1"/>
</dbReference>
<dbReference type="Gene3D" id="3.40.50.2300">
    <property type="match status" value="1"/>
</dbReference>
<organism evidence="8 9">
    <name type="scientific">Desulfurivibrio alkaliphilus (strain DSM 19089 / UNIQEM U267 / AHT2)</name>
    <dbReference type="NCBI Taxonomy" id="589865"/>
    <lineage>
        <taxon>Bacteria</taxon>
        <taxon>Pseudomonadati</taxon>
        <taxon>Thermodesulfobacteriota</taxon>
        <taxon>Desulfobulbia</taxon>
        <taxon>Desulfobulbales</taxon>
        <taxon>Desulfobulbaceae</taxon>
        <taxon>Desulfurivibrio</taxon>
    </lineage>
</organism>
<feature type="domain" description="Response regulatory" evidence="7">
    <location>
        <begin position="7"/>
        <end position="121"/>
    </location>
</feature>
<dbReference type="OrthoDB" id="9797753at2"/>
<keyword evidence="4" id="KW-0238">DNA-binding</keyword>
<dbReference type="GO" id="GO:0006355">
    <property type="term" value="P:regulation of DNA-templated transcription"/>
    <property type="evidence" value="ECO:0007669"/>
    <property type="project" value="TreeGrafter"/>
</dbReference>
<dbReference type="InterPro" id="IPR011006">
    <property type="entry name" value="CheY-like_superfamily"/>
</dbReference>
<evidence type="ECO:0000256" key="2">
    <source>
        <dbReference type="ARBA" id="ARBA00023012"/>
    </source>
</evidence>
<accession>D6Z2M9</accession>
<reference evidence="9" key="1">
    <citation type="submission" date="2010-02" db="EMBL/GenBank/DDBJ databases">
        <title>Complete sequence of Desulfurivibrio alkaliphilus AHT2.</title>
        <authorList>
            <consortium name="US DOE Joint Genome Institute"/>
            <person name="Pitluck S."/>
            <person name="Chertkov O."/>
            <person name="Detter J.C."/>
            <person name="Han C."/>
            <person name="Tapia R."/>
            <person name="Larimer F."/>
            <person name="Land M."/>
            <person name="Hauser L."/>
            <person name="Kyrpides N."/>
            <person name="Mikhailova N."/>
            <person name="Sorokin D.Y."/>
            <person name="Muyzer G."/>
            <person name="Woyke T."/>
        </authorList>
    </citation>
    <scope>NUCLEOTIDE SEQUENCE [LARGE SCALE GENOMIC DNA]</scope>
    <source>
        <strain evidence="9">DSM 19089 / UNIQEM U267 / AHT2</strain>
    </source>
</reference>
<evidence type="ECO:0000256" key="6">
    <source>
        <dbReference type="PROSITE-ProRule" id="PRU00169"/>
    </source>
</evidence>
<protein>
    <submittedName>
        <fullName evidence="8">Response regulator receiver protein</fullName>
    </submittedName>
</protein>
<evidence type="ECO:0000256" key="5">
    <source>
        <dbReference type="ARBA" id="ARBA00023163"/>
    </source>
</evidence>
<keyword evidence="9" id="KW-1185">Reference proteome</keyword>
<evidence type="ECO:0000313" key="9">
    <source>
        <dbReference type="Proteomes" id="UP000001508"/>
    </source>
</evidence>
<dbReference type="RefSeq" id="WP_013163333.1">
    <property type="nucleotide sequence ID" value="NC_014216.1"/>
</dbReference>
<name>D6Z2M9_DESAT</name>
<dbReference type="GO" id="GO:0000156">
    <property type="term" value="F:phosphorelay response regulator activity"/>
    <property type="evidence" value="ECO:0007669"/>
    <property type="project" value="TreeGrafter"/>
</dbReference>
<dbReference type="InterPro" id="IPR039420">
    <property type="entry name" value="WalR-like"/>
</dbReference>
<keyword evidence="2" id="KW-0902">Two-component regulatory system</keyword>
<evidence type="ECO:0000259" key="7">
    <source>
        <dbReference type="PROSITE" id="PS50110"/>
    </source>
</evidence>
<dbReference type="SMART" id="SM00448">
    <property type="entry name" value="REC"/>
    <property type="match status" value="1"/>
</dbReference>
<keyword evidence="3" id="KW-0805">Transcription regulation</keyword>
<dbReference type="HOGENOM" id="CLU_000445_69_1_7"/>
<dbReference type="InParanoid" id="D6Z2M9"/>
<evidence type="ECO:0000313" key="8">
    <source>
        <dbReference type="EMBL" id="ADH85804.1"/>
    </source>
</evidence>
<dbReference type="PROSITE" id="PS50110">
    <property type="entry name" value="RESPONSE_REGULATORY"/>
    <property type="match status" value="1"/>
</dbReference>
<evidence type="ECO:0000256" key="4">
    <source>
        <dbReference type="ARBA" id="ARBA00023125"/>
    </source>
</evidence>
<proteinExistence type="predicted"/>